<dbReference type="EMBL" id="QGGU01000006">
    <property type="protein sequence ID" value="PWK50790.1"/>
    <property type="molecule type" value="Genomic_DNA"/>
</dbReference>
<comment type="caution">
    <text evidence="2">The sequence shown here is derived from an EMBL/GenBank/DDBJ whole genome shotgun (WGS) entry which is preliminary data.</text>
</comment>
<feature type="transmembrane region" description="Helical" evidence="1">
    <location>
        <begin position="20"/>
        <end position="38"/>
    </location>
</feature>
<name>A0A316FT52_9GAMM</name>
<dbReference type="AlphaFoldDB" id="A0A316FT52"/>
<dbReference type="PROSITE" id="PS51257">
    <property type="entry name" value="PROKAR_LIPOPROTEIN"/>
    <property type="match status" value="1"/>
</dbReference>
<dbReference type="Proteomes" id="UP000245790">
    <property type="component" value="Unassembled WGS sequence"/>
</dbReference>
<gene>
    <name evidence="2" type="ORF">C8D97_10677</name>
</gene>
<reference evidence="2 3" key="1">
    <citation type="submission" date="2018-05" db="EMBL/GenBank/DDBJ databases">
        <title>Genomic Encyclopedia of Type Strains, Phase IV (KMG-IV): sequencing the most valuable type-strain genomes for metagenomic binning, comparative biology and taxonomic classification.</title>
        <authorList>
            <person name="Goeker M."/>
        </authorList>
    </citation>
    <scope>NUCLEOTIDE SEQUENCE [LARGE SCALE GENOMIC DNA]</scope>
    <source>
        <strain evidence="2 3">DSM 25350</strain>
    </source>
</reference>
<dbReference type="RefSeq" id="WP_109763457.1">
    <property type="nucleotide sequence ID" value="NZ_QGGU01000006.1"/>
</dbReference>
<keyword evidence="1" id="KW-0472">Membrane</keyword>
<evidence type="ECO:0000313" key="2">
    <source>
        <dbReference type="EMBL" id="PWK50790.1"/>
    </source>
</evidence>
<protein>
    <recommendedName>
        <fullName evidence="4">Lipoprotein</fullName>
    </recommendedName>
</protein>
<evidence type="ECO:0008006" key="4">
    <source>
        <dbReference type="Google" id="ProtNLM"/>
    </source>
</evidence>
<proteinExistence type="predicted"/>
<evidence type="ECO:0000313" key="3">
    <source>
        <dbReference type="Proteomes" id="UP000245790"/>
    </source>
</evidence>
<accession>A0A316FT52</accession>
<keyword evidence="1" id="KW-0812">Transmembrane</keyword>
<keyword evidence="3" id="KW-1185">Reference proteome</keyword>
<organism evidence="2 3">
    <name type="scientific">Pleionea mediterranea</name>
    <dbReference type="NCBI Taxonomy" id="523701"/>
    <lineage>
        <taxon>Bacteria</taxon>
        <taxon>Pseudomonadati</taxon>
        <taxon>Pseudomonadota</taxon>
        <taxon>Gammaproteobacteria</taxon>
        <taxon>Oceanospirillales</taxon>
        <taxon>Pleioneaceae</taxon>
        <taxon>Pleionea</taxon>
    </lineage>
</organism>
<keyword evidence="1" id="KW-1133">Transmembrane helix</keyword>
<sequence>MKYFVSILIFCSGQVNIMKCFYILFLSVFILIGCGGIRQEAYVVNSQGLLSIDGKHVLVKKKWFKVNPEQYPKFSFSEDIAPPEPYKTKYNLPLIKKTDVWEISYKVVDSYIAISSDYHSRLCEAPGYFWIDCARTRDYGIWIDINGNITGGWEVLKGNLKSGYEAIEDLSPKYKTSQNWPVKKLVKLKGNK</sequence>
<evidence type="ECO:0000256" key="1">
    <source>
        <dbReference type="SAM" id="Phobius"/>
    </source>
</evidence>